<dbReference type="Proteomes" id="UP000749559">
    <property type="component" value="Unassembled WGS sequence"/>
</dbReference>
<accession>A0A8J1TBZ6</accession>
<dbReference type="AlphaFoldDB" id="A0A8J1TBZ6"/>
<reference evidence="1" key="1">
    <citation type="submission" date="2022-03" db="EMBL/GenBank/DDBJ databases">
        <authorList>
            <person name="Martin C."/>
        </authorList>
    </citation>
    <scope>NUCLEOTIDE SEQUENCE</scope>
</reference>
<organism evidence="1 2">
    <name type="scientific">Owenia fusiformis</name>
    <name type="common">Polychaete worm</name>
    <dbReference type="NCBI Taxonomy" id="6347"/>
    <lineage>
        <taxon>Eukaryota</taxon>
        <taxon>Metazoa</taxon>
        <taxon>Spiralia</taxon>
        <taxon>Lophotrochozoa</taxon>
        <taxon>Annelida</taxon>
        <taxon>Polychaeta</taxon>
        <taxon>Sedentaria</taxon>
        <taxon>Canalipalpata</taxon>
        <taxon>Sabellida</taxon>
        <taxon>Oweniida</taxon>
        <taxon>Oweniidae</taxon>
        <taxon>Owenia</taxon>
    </lineage>
</organism>
<comment type="caution">
    <text evidence="1">The sequence shown here is derived from an EMBL/GenBank/DDBJ whole genome shotgun (WGS) entry which is preliminary data.</text>
</comment>
<dbReference type="OrthoDB" id="5948429at2759"/>
<gene>
    <name evidence="1" type="ORF">OFUS_LOCUS23202</name>
</gene>
<sequence>MFCFGNMPRKSGFLIFIFLILMIKVLFYSEKVKIKTMRISTKTKSDISNITGNMMTTAKKDYTKNFLYIVNSDQCIRDYLVQIDMLGDPDNLDVLVLSYKTPCEDLKLNHIKYVFGPNTTWGSGRNVAWTYAQKHLGKYLYYVFLDEDIILKPTLPRILSKDALNKQNLNISILRQFENFLLETQPAVGAPLRSVFDPLGIYDFNECCPGEDNHDKQWNLTERIPMIRFDECFAAFHNKAIGHIMPLDVQYDAISWWGAGRYLHMKSYYYFHRQLARYTPMTVHNPQHKDYPQGTIPYVDIIKNIRSKVPMSYRNATIFMQDLKIMAGDGWRWHIHIHPLKPTFELAPKNDEIVPFKYIDTIRHF</sequence>
<evidence type="ECO:0000313" key="1">
    <source>
        <dbReference type="EMBL" id="CAH1799158.1"/>
    </source>
</evidence>
<proteinExistence type="predicted"/>
<evidence type="ECO:0000313" key="2">
    <source>
        <dbReference type="Proteomes" id="UP000749559"/>
    </source>
</evidence>
<dbReference type="EMBL" id="CAIIXF020000011">
    <property type="protein sequence ID" value="CAH1799158.1"/>
    <property type="molecule type" value="Genomic_DNA"/>
</dbReference>
<name>A0A8J1TBZ6_OWEFU</name>
<protein>
    <submittedName>
        <fullName evidence="1">Uncharacterized protein</fullName>
    </submittedName>
</protein>
<keyword evidence="2" id="KW-1185">Reference proteome</keyword>